<feature type="region of interest" description="Disordered" evidence="1">
    <location>
        <begin position="77"/>
        <end position="105"/>
    </location>
</feature>
<evidence type="ECO:0008006" key="4">
    <source>
        <dbReference type="Google" id="ProtNLM"/>
    </source>
</evidence>
<keyword evidence="3" id="KW-1185">Reference proteome</keyword>
<reference evidence="2" key="1">
    <citation type="submission" date="2017-08" db="EMBL/GenBank/DDBJ databases">
        <authorList>
            <person name="Polle J.E."/>
            <person name="Barry K."/>
            <person name="Cushman J."/>
            <person name="Schmutz J."/>
            <person name="Tran D."/>
            <person name="Hathwaick L.T."/>
            <person name="Yim W.C."/>
            <person name="Jenkins J."/>
            <person name="Mckie-Krisberg Z.M."/>
            <person name="Prochnik S."/>
            <person name="Lindquist E."/>
            <person name="Dockter R.B."/>
            <person name="Adam C."/>
            <person name="Molina H."/>
            <person name="Bunkerborg J."/>
            <person name="Jin E."/>
            <person name="Buchheim M."/>
            <person name="Magnuson J."/>
        </authorList>
    </citation>
    <scope>NUCLEOTIDE SEQUENCE</scope>
    <source>
        <strain evidence="2">CCAP 19/18</strain>
    </source>
</reference>
<proteinExistence type="predicted"/>
<protein>
    <recommendedName>
        <fullName evidence="4">Encoded protein</fullName>
    </recommendedName>
</protein>
<feature type="region of interest" description="Disordered" evidence="1">
    <location>
        <begin position="30"/>
        <end position="65"/>
    </location>
</feature>
<gene>
    <name evidence="2" type="ORF">DUNSADRAFT_6659</name>
</gene>
<feature type="compositionally biased region" description="Low complexity" evidence="1">
    <location>
        <begin position="77"/>
        <end position="96"/>
    </location>
</feature>
<evidence type="ECO:0000256" key="1">
    <source>
        <dbReference type="SAM" id="MobiDB-lite"/>
    </source>
</evidence>
<evidence type="ECO:0000313" key="2">
    <source>
        <dbReference type="EMBL" id="KAF5835948.1"/>
    </source>
</evidence>
<feature type="compositionally biased region" description="Low complexity" evidence="1">
    <location>
        <begin position="46"/>
        <end position="65"/>
    </location>
</feature>
<name>A0ABQ7GMW2_DUNSA</name>
<sequence>MSSAKDDEAAEAAALDRILDELPALDGPWHCCISTSLPPSSPPRTPTATPASNSASPKSSPVHADARAAAPITITATTARAGRAPGPFSPSSSSSSTANPLAQPCTPSLLAGKPTAAISALQAKLQAAREKDDRVLRRTCTASRVQAQHQLQSAPAHWPLARACAGTSLSCRSLPARSGSPAAERLPQCISAPCIPHHMYAQRKMSSSPIAGHHALHS</sequence>
<organism evidence="2 3">
    <name type="scientific">Dunaliella salina</name>
    <name type="common">Green alga</name>
    <name type="synonym">Protococcus salinus</name>
    <dbReference type="NCBI Taxonomy" id="3046"/>
    <lineage>
        <taxon>Eukaryota</taxon>
        <taxon>Viridiplantae</taxon>
        <taxon>Chlorophyta</taxon>
        <taxon>core chlorophytes</taxon>
        <taxon>Chlorophyceae</taxon>
        <taxon>CS clade</taxon>
        <taxon>Chlamydomonadales</taxon>
        <taxon>Dunaliellaceae</taxon>
        <taxon>Dunaliella</taxon>
    </lineage>
</organism>
<comment type="caution">
    <text evidence="2">The sequence shown here is derived from an EMBL/GenBank/DDBJ whole genome shotgun (WGS) entry which is preliminary data.</text>
</comment>
<dbReference type="EMBL" id="MU069682">
    <property type="protein sequence ID" value="KAF5835948.1"/>
    <property type="molecule type" value="Genomic_DNA"/>
</dbReference>
<evidence type="ECO:0000313" key="3">
    <source>
        <dbReference type="Proteomes" id="UP000815325"/>
    </source>
</evidence>
<dbReference type="Proteomes" id="UP000815325">
    <property type="component" value="Unassembled WGS sequence"/>
</dbReference>
<accession>A0ABQ7GMW2</accession>